<keyword evidence="3" id="KW-1185">Reference proteome</keyword>
<accession>A0AA40DFD6</accession>
<organism evidence="2 3">
    <name type="scientific">Apiosordaria backusii</name>
    <dbReference type="NCBI Taxonomy" id="314023"/>
    <lineage>
        <taxon>Eukaryota</taxon>
        <taxon>Fungi</taxon>
        <taxon>Dikarya</taxon>
        <taxon>Ascomycota</taxon>
        <taxon>Pezizomycotina</taxon>
        <taxon>Sordariomycetes</taxon>
        <taxon>Sordariomycetidae</taxon>
        <taxon>Sordariales</taxon>
        <taxon>Lasiosphaeriaceae</taxon>
        <taxon>Apiosordaria</taxon>
    </lineage>
</organism>
<dbReference type="InterPro" id="IPR008949">
    <property type="entry name" value="Isoprenoid_synthase_dom_sf"/>
</dbReference>
<dbReference type="AlphaFoldDB" id="A0AA40DFD6"/>
<dbReference type="EMBL" id="JAUKTV010000028">
    <property type="protein sequence ID" value="KAK0701419.1"/>
    <property type="molecule type" value="Genomic_DNA"/>
</dbReference>
<evidence type="ECO:0000313" key="3">
    <source>
        <dbReference type="Proteomes" id="UP001172159"/>
    </source>
</evidence>
<sequence>MITSTNEMLYRRPFLCSGSANVQAGAVEMSVIPLGVSVRSHNPSGITAHTEAFTLGRAATSPTNPPSNPAANTSNPKQCTTSSQPTPPAPNASSPLGKPCSPQPLKQKSKNFTNLDDYLNFRIIDTGAPFVEATMLVGMGLILPSHDKEWMDEITRPCFASLALANEYFT</sequence>
<dbReference type="Gene3D" id="1.10.600.10">
    <property type="entry name" value="Farnesyl Diphosphate Synthase"/>
    <property type="match status" value="1"/>
</dbReference>
<dbReference type="SUPFAM" id="SSF48576">
    <property type="entry name" value="Terpenoid synthases"/>
    <property type="match status" value="1"/>
</dbReference>
<comment type="caution">
    <text evidence="2">The sequence shown here is derived from an EMBL/GenBank/DDBJ whole genome shotgun (WGS) entry which is preliminary data.</text>
</comment>
<dbReference type="Proteomes" id="UP001172159">
    <property type="component" value="Unassembled WGS sequence"/>
</dbReference>
<name>A0AA40DFD6_9PEZI</name>
<feature type="region of interest" description="Disordered" evidence="1">
    <location>
        <begin position="57"/>
        <end position="107"/>
    </location>
</feature>
<evidence type="ECO:0000256" key="1">
    <source>
        <dbReference type="SAM" id="MobiDB-lite"/>
    </source>
</evidence>
<evidence type="ECO:0000313" key="2">
    <source>
        <dbReference type="EMBL" id="KAK0701419.1"/>
    </source>
</evidence>
<protein>
    <submittedName>
        <fullName evidence="2">Uncharacterized protein</fullName>
    </submittedName>
</protein>
<proteinExistence type="predicted"/>
<reference evidence="2" key="1">
    <citation type="submission" date="2023-06" db="EMBL/GenBank/DDBJ databases">
        <title>Genome-scale phylogeny and comparative genomics of the fungal order Sordariales.</title>
        <authorList>
            <consortium name="Lawrence Berkeley National Laboratory"/>
            <person name="Hensen N."/>
            <person name="Bonometti L."/>
            <person name="Westerberg I."/>
            <person name="Brannstrom I.O."/>
            <person name="Guillou S."/>
            <person name="Cros-Aarteil S."/>
            <person name="Calhoun S."/>
            <person name="Haridas S."/>
            <person name="Kuo A."/>
            <person name="Mondo S."/>
            <person name="Pangilinan J."/>
            <person name="Riley R."/>
            <person name="Labutti K."/>
            <person name="Andreopoulos B."/>
            <person name="Lipzen A."/>
            <person name="Chen C."/>
            <person name="Yanf M."/>
            <person name="Daum C."/>
            <person name="Ng V."/>
            <person name="Clum A."/>
            <person name="Steindorff A."/>
            <person name="Ohm R."/>
            <person name="Martin F."/>
            <person name="Silar P."/>
            <person name="Natvig D."/>
            <person name="Lalanne C."/>
            <person name="Gautier V."/>
            <person name="Ament-Velasquez S.L."/>
            <person name="Kruys A."/>
            <person name="Hutchinson M.I."/>
            <person name="Powell A.J."/>
            <person name="Barry K."/>
            <person name="Miller A.N."/>
            <person name="Grigoriev I.V."/>
            <person name="Debuchy R."/>
            <person name="Gladieux P."/>
            <person name="Thoren M.H."/>
            <person name="Johannesson H."/>
        </authorList>
    </citation>
    <scope>NUCLEOTIDE SEQUENCE</scope>
    <source>
        <strain evidence="2">CBS 540.89</strain>
    </source>
</reference>
<gene>
    <name evidence="2" type="ORF">B0T21DRAFT_353688</name>
</gene>